<comment type="caution">
    <text evidence="1">The sequence shown here is derived from an EMBL/GenBank/DDBJ whole genome shotgun (WGS) entry which is preliminary data.</text>
</comment>
<protein>
    <submittedName>
        <fullName evidence="1">Uncharacterized protein</fullName>
    </submittedName>
</protein>
<dbReference type="Proteomes" id="UP000005496">
    <property type="component" value="Unassembled WGS sequence"/>
</dbReference>
<dbReference type="RefSeq" id="WP_008871843.1">
    <property type="nucleotide sequence ID" value="NZ_ACJN02000005.1"/>
</dbReference>
<keyword evidence="2" id="KW-1185">Reference proteome</keyword>
<sequence>MPDVLIQKYFYPAVAEWLGESKETVEEMAEQYTDDQILSILAKNVIIQGGSVEKFR</sequence>
<evidence type="ECO:0000313" key="2">
    <source>
        <dbReference type="Proteomes" id="UP000005496"/>
    </source>
</evidence>
<organism evidence="1 2">
    <name type="scientific">Desulfonatronospira thiodismutans ASO3-1</name>
    <dbReference type="NCBI Taxonomy" id="555779"/>
    <lineage>
        <taxon>Bacteria</taxon>
        <taxon>Pseudomonadati</taxon>
        <taxon>Thermodesulfobacteriota</taxon>
        <taxon>Desulfovibrionia</taxon>
        <taxon>Desulfovibrionales</taxon>
        <taxon>Desulfonatronovibrionaceae</taxon>
        <taxon>Desulfonatronospira</taxon>
    </lineage>
</organism>
<dbReference type="EMBL" id="ACJN02000005">
    <property type="protein sequence ID" value="EFI32749.1"/>
    <property type="molecule type" value="Genomic_DNA"/>
</dbReference>
<gene>
    <name evidence="1" type="ORF">Dthio_PD0038</name>
</gene>
<evidence type="ECO:0000313" key="1">
    <source>
        <dbReference type="EMBL" id="EFI32749.1"/>
    </source>
</evidence>
<reference evidence="1" key="1">
    <citation type="submission" date="2010-05" db="EMBL/GenBank/DDBJ databases">
        <title>The draft genome of Desulfonatronospira thiodismutans ASO3-1.</title>
        <authorList>
            <consortium name="US DOE Joint Genome Institute (JGI-PGF)"/>
            <person name="Lucas S."/>
            <person name="Copeland A."/>
            <person name="Lapidus A."/>
            <person name="Cheng J.-F."/>
            <person name="Bruce D."/>
            <person name="Goodwin L."/>
            <person name="Pitluck S."/>
            <person name="Chertkov O."/>
            <person name="Brettin T."/>
            <person name="Detter J.C."/>
            <person name="Han C."/>
            <person name="Land M.L."/>
            <person name="Hauser L."/>
            <person name="Kyrpides N."/>
            <person name="Mikhailova N."/>
            <person name="Muyzer G."/>
            <person name="Woyke T."/>
        </authorList>
    </citation>
    <scope>NUCLEOTIDE SEQUENCE [LARGE SCALE GENOMIC DNA]</scope>
    <source>
        <strain evidence="1">ASO3-1</strain>
    </source>
</reference>
<proteinExistence type="predicted"/>
<accession>D6SUZ3</accession>
<dbReference type="AlphaFoldDB" id="D6SUZ3"/>
<name>D6SUZ3_9BACT</name>